<dbReference type="PROSITE" id="PS50159">
    <property type="entry name" value="RIBOSOMAL_S13_2"/>
    <property type="match status" value="1"/>
</dbReference>
<evidence type="ECO:0000256" key="4">
    <source>
        <dbReference type="RuleBase" id="RU003830"/>
    </source>
</evidence>
<dbReference type="PANTHER" id="PTHR10871">
    <property type="entry name" value="30S RIBOSOMAL PROTEIN S13/40S RIBOSOMAL PROTEIN S18"/>
    <property type="match status" value="1"/>
</dbReference>
<name>D2Z222_9STRA</name>
<dbReference type="Pfam" id="PF00416">
    <property type="entry name" value="Ribosomal_S13"/>
    <property type="match status" value="1"/>
</dbReference>
<dbReference type="InterPro" id="IPR027437">
    <property type="entry name" value="Rbsml_uS13_C"/>
</dbReference>
<keyword evidence="2 4" id="KW-0689">Ribosomal protein</keyword>
<dbReference type="GO" id="GO:0003735">
    <property type="term" value="F:structural constituent of ribosome"/>
    <property type="evidence" value="ECO:0007669"/>
    <property type="project" value="InterPro"/>
</dbReference>
<feature type="region of interest" description="Disordered" evidence="5">
    <location>
        <begin position="92"/>
        <end position="138"/>
    </location>
</feature>
<feature type="compositionally biased region" description="Basic residues" evidence="5">
    <location>
        <begin position="120"/>
        <end position="138"/>
    </location>
</feature>
<dbReference type="GO" id="GO:0015935">
    <property type="term" value="C:small ribosomal subunit"/>
    <property type="evidence" value="ECO:0007669"/>
    <property type="project" value="TreeGrafter"/>
</dbReference>
<dbReference type="SUPFAM" id="SSF46946">
    <property type="entry name" value="S13-like H2TH domain"/>
    <property type="match status" value="1"/>
</dbReference>
<evidence type="ECO:0000256" key="1">
    <source>
        <dbReference type="ARBA" id="ARBA00008080"/>
    </source>
</evidence>
<dbReference type="Gene3D" id="1.10.8.50">
    <property type="match status" value="1"/>
</dbReference>
<evidence type="ECO:0000256" key="3">
    <source>
        <dbReference type="ARBA" id="ARBA00023274"/>
    </source>
</evidence>
<evidence type="ECO:0000256" key="5">
    <source>
        <dbReference type="SAM" id="MobiDB-lite"/>
    </source>
</evidence>
<dbReference type="PROSITE" id="PS00646">
    <property type="entry name" value="RIBOSOMAL_S13_1"/>
    <property type="match status" value="1"/>
</dbReference>
<dbReference type="PANTHER" id="PTHR10871:SF1">
    <property type="entry name" value="SMALL RIBOSOMAL SUBUNIT PROTEIN US13M"/>
    <property type="match status" value="1"/>
</dbReference>
<dbReference type="EMBL" id="AB546636">
    <property type="protein sequence ID" value="BAI70586.1"/>
    <property type="molecule type" value="Genomic_DNA"/>
</dbReference>
<sequence length="138" mass="16495">MFLLKTNIPLTNKLRTGLKKIYGFNDFFIYKMCKEIGLNPSLSFKNLKKSQIGLLLKWVNENNLLINDELKKNQLDNKNRLITIKSYRGLRHKNGLPTRGQRTHTNRKTQRRLVIEFKKKEKQQKKQQQKKNNNNKKK</sequence>
<dbReference type="InterPro" id="IPR001892">
    <property type="entry name" value="Ribosomal_uS13"/>
</dbReference>
<dbReference type="InterPro" id="IPR010979">
    <property type="entry name" value="Ribosomal_uS13-like_H2TH"/>
</dbReference>
<evidence type="ECO:0000313" key="6">
    <source>
        <dbReference type="EMBL" id="BAI70586.1"/>
    </source>
</evidence>
<reference evidence="6" key="1">
    <citation type="journal article" date="2010" name="Harmful Algae">
        <title>Mitochondrial genomes from two red tide forming raphidophycean algae Heterosigma akashiwo and Chattonella marina var. marina.</title>
        <authorList>
            <person name="Masuda I."/>
            <person name="Kamikawa R."/>
            <person name="Ueda M."/>
            <person name="Oyama K."/>
            <person name="Yoshimatsu S."/>
            <person name="Inagaki Y."/>
            <person name="Sako Y."/>
        </authorList>
    </citation>
    <scope>NUCLEOTIDE SEQUENCE</scope>
    <source>
        <strain evidence="6">KA11-m-1</strain>
    </source>
</reference>
<evidence type="ECO:0000256" key="2">
    <source>
        <dbReference type="ARBA" id="ARBA00022980"/>
    </source>
</evidence>
<dbReference type="GO" id="GO:0006412">
    <property type="term" value="P:translation"/>
    <property type="evidence" value="ECO:0007669"/>
    <property type="project" value="InterPro"/>
</dbReference>
<dbReference type="Gene3D" id="4.10.910.10">
    <property type="entry name" value="30s ribosomal protein s13, domain 2"/>
    <property type="match status" value="1"/>
</dbReference>
<proteinExistence type="inferred from homology"/>
<dbReference type="GO" id="GO:0003723">
    <property type="term" value="F:RNA binding"/>
    <property type="evidence" value="ECO:0007669"/>
    <property type="project" value="InterPro"/>
</dbReference>
<accession>D2Z222</accession>
<dbReference type="PIRSF" id="PIRSF002134">
    <property type="entry name" value="Ribosomal_S13"/>
    <property type="match status" value="1"/>
</dbReference>
<dbReference type="AlphaFoldDB" id="D2Z222"/>
<feature type="compositionally biased region" description="Basic residues" evidence="5">
    <location>
        <begin position="101"/>
        <end position="111"/>
    </location>
</feature>
<dbReference type="InterPro" id="IPR018269">
    <property type="entry name" value="Ribosomal_uS13_CS"/>
</dbReference>
<comment type="similarity">
    <text evidence="1 4">Belongs to the universal ribosomal protein uS13 family.</text>
</comment>
<dbReference type="GO" id="GO:0005739">
    <property type="term" value="C:mitochondrion"/>
    <property type="evidence" value="ECO:0007669"/>
    <property type="project" value="TreeGrafter"/>
</dbReference>
<dbReference type="GeneID" id="8774793"/>
<organism evidence="6">
    <name type="scientific">Chattonella marina</name>
    <dbReference type="NCBI Taxonomy" id="90936"/>
    <lineage>
        <taxon>Eukaryota</taxon>
        <taxon>Sar</taxon>
        <taxon>Stramenopiles</taxon>
        <taxon>Ochrophyta</taxon>
        <taxon>Raphidophyceae</taxon>
        <taxon>Chattonellales</taxon>
        <taxon>Chattonellaceae</taxon>
        <taxon>Chattonella</taxon>
    </lineage>
</organism>
<protein>
    <submittedName>
        <fullName evidence="6">Ribosomal protein S13</fullName>
    </submittedName>
</protein>
<gene>
    <name evidence="6" type="primary">rps13</name>
</gene>
<geneLocation type="mitochondrion" evidence="6"/>
<keyword evidence="3 4" id="KW-0687">Ribonucleoprotein</keyword>
<keyword evidence="6" id="KW-0496">Mitochondrion</keyword>
<dbReference type="RefSeq" id="YP_003434239.1">
    <property type="nucleotide sequence ID" value="NC_013837.1"/>
</dbReference>